<dbReference type="Proteomes" id="UP000663850">
    <property type="component" value="Unassembled WGS sequence"/>
</dbReference>
<keyword evidence="1" id="KW-0812">Transmembrane</keyword>
<evidence type="ECO:0000256" key="1">
    <source>
        <dbReference type="SAM" id="Phobius"/>
    </source>
</evidence>
<name>A0A8H3CCR6_9AGAM</name>
<sequence>MQVEMVNSKITHPHYSTFFTMPSFIQFAGLAVVVLSLGYFASAAPVSLGLFAPVNLSCTGTDAISLVLAKLIVGLDAKISALTSCTSVAELTTAVDVLVALFKGCADDLLKIGAGVVVTAEAQASIVACVIGMITLLVRACIAVTLKFGLTVVLTLFAKLDVALQLLLVNLNICIGGILVLIAQALASVTVGLLAQVQLKLCLGVLGLAA</sequence>
<evidence type="ECO:0000313" key="2">
    <source>
        <dbReference type="EMBL" id="CAE6481180.1"/>
    </source>
</evidence>
<organism evidence="2 3">
    <name type="scientific">Rhizoctonia solani</name>
    <dbReference type="NCBI Taxonomy" id="456999"/>
    <lineage>
        <taxon>Eukaryota</taxon>
        <taxon>Fungi</taxon>
        <taxon>Dikarya</taxon>
        <taxon>Basidiomycota</taxon>
        <taxon>Agaricomycotina</taxon>
        <taxon>Agaricomycetes</taxon>
        <taxon>Cantharellales</taxon>
        <taxon>Ceratobasidiaceae</taxon>
        <taxon>Rhizoctonia</taxon>
    </lineage>
</organism>
<comment type="caution">
    <text evidence="2">The sequence shown here is derived from an EMBL/GenBank/DDBJ whole genome shotgun (WGS) entry which is preliminary data.</text>
</comment>
<protein>
    <recommendedName>
        <fullName evidence="4">Transmembrane protein</fullName>
    </recommendedName>
</protein>
<evidence type="ECO:0008006" key="4">
    <source>
        <dbReference type="Google" id="ProtNLM"/>
    </source>
</evidence>
<evidence type="ECO:0000313" key="3">
    <source>
        <dbReference type="Proteomes" id="UP000663850"/>
    </source>
</evidence>
<dbReference type="EMBL" id="CAJMWZ010003924">
    <property type="protein sequence ID" value="CAE6481180.1"/>
    <property type="molecule type" value="Genomic_DNA"/>
</dbReference>
<gene>
    <name evidence="2" type="ORF">RDB_LOCUS75035</name>
</gene>
<reference evidence="2" key="1">
    <citation type="submission" date="2021-01" db="EMBL/GenBank/DDBJ databases">
        <authorList>
            <person name="Kaushik A."/>
        </authorList>
    </citation>
    <scope>NUCLEOTIDE SEQUENCE</scope>
    <source>
        <strain evidence="2">Type strain: AG8-Rh-89/</strain>
    </source>
</reference>
<keyword evidence="1" id="KW-1133">Transmembrane helix</keyword>
<proteinExistence type="predicted"/>
<dbReference type="AlphaFoldDB" id="A0A8H3CCR6"/>
<feature type="transmembrane region" description="Helical" evidence="1">
    <location>
        <begin position="122"/>
        <end position="150"/>
    </location>
</feature>
<keyword evidence="1" id="KW-0472">Membrane</keyword>
<feature type="transmembrane region" description="Helical" evidence="1">
    <location>
        <begin position="21"/>
        <end position="42"/>
    </location>
</feature>
<accession>A0A8H3CCR6</accession>